<feature type="chain" id="PRO_5046632161" evidence="1">
    <location>
        <begin position="32"/>
        <end position="153"/>
    </location>
</feature>
<evidence type="ECO:0000313" key="2">
    <source>
        <dbReference type="EMBL" id="MER6430250.1"/>
    </source>
</evidence>
<dbReference type="EMBL" id="JBEPAZ010000017">
    <property type="protein sequence ID" value="MER6430250.1"/>
    <property type="molecule type" value="Genomic_DNA"/>
</dbReference>
<dbReference type="RefSeq" id="WP_351945461.1">
    <property type="nucleotide sequence ID" value="NZ_JBEOYA010000076.1"/>
</dbReference>
<protein>
    <submittedName>
        <fullName evidence="2">SH3 domain-containing protein</fullName>
    </submittedName>
</protein>
<organism evidence="2 3">
    <name type="scientific">Streptomyces sp. 900105245</name>
    <dbReference type="NCBI Taxonomy" id="3154379"/>
    <lineage>
        <taxon>Bacteria</taxon>
        <taxon>Bacillati</taxon>
        <taxon>Actinomycetota</taxon>
        <taxon>Actinomycetes</taxon>
        <taxon>Kitasatosporales</taxon>
        <taxon>Streptomycetaceae</taxon>
        <taxon>Streptomyces</taxon>
    </lineage>
</organism>
<evidence type="ECO:0000256" key="1">
    <source>
        <dbReference type="SAM" id="SignalP"/>
    </source>
</evidence>
<keyword evidence="1" id="KW-0732">Signal</keyword>
<keyword evidence="3" id="KW-1185">Reference proteome</keyword>
<reference evidence="2 3" key="1">
    <citation type="submission" date="2024-06" db="EMBL/GenBank/DDBJ databases">
        <title>The Natural Products Discovery Center: Release of the First 8490 Sequenced Strains for Exploring Actinobacteria Biosynthetic Diversity.</title>
        <authorList>
            <person name="Kalkreuter E."/>
            <person name="Kautsar S.A."/>
            <person name="Yang D."/>
            <person name="Bader C.D."/>
            <person name="Teijaro C.N."/>
            <person name="Fluegel L."/>
            <person name="Davis C.M."/>
            <person name="Simpson J.R."/>
            <person name="Lauterbach L."/>
            <person name="Steele A.D."/>
            <person name="Gui C."/>
            <person name="Meng S."/>
            <person name="Li G."/>
            <person name="Viehrig K."/>
            <person name="Ye F."/>
            <person name="Su P."/>
            <person name="Kiefer A.F."/>
            <person name="Nichols A."/>
            <person name="Cepeda A.J."/>
            <person name="Yan W."/>
            <person name="Fan B."/>
            <person name="Jiang Y."/>
            <person name="Adhikari A."/>
            <person name="Zheng C.-J."/>
            <person name="Schuster L."/>
            <person name="Cowan T.M."/>
            <person name="Smanski M.J."/>
            <person name="Chevrette M.G."/>
            <person name="De Carvalho L.P.S."/>
            <person name="Shen B."/>
        </authorList>
    </citation>
    <scope>NUCLEOTIDE SEQUENCE [LARGE SCALE GENOMIC DNA]</scope>
    <source>
        <strain evidence="2 3">NPDC001166</strain>
    </source>
</reference>
<accession>A0ABV1U9I1</accession>
<gene>
    <name evidence="2" type="ORF">ABT272_21275</name>
</gene>
<name>A0ABV1U9I1_9ACTN</name>
<comment type="caution">
    <text evidence="2">The sequence shown here is derived from an EMBL/GenBank/DDBJ whole genome shotgun (WGS) entry which is preliminary data.</text>
</comment>
<dbReference type="Proteomes" id="UP001470023">
    <property type="component" value="Unassembled WGS sequence"/>
</dbReference>
<feature type="signal peptide" evidence="1">
    <location>
        <begin position="1"/>
        <end position="31"/>
    </location>
</feature>
<proteinExistence type="predicted"/>
<sequence length="153" mass="15609">MSLRSSLARGLAIAAATGVLLTGVAAVPAAADDGAGDDGSGLNLQSDGGQDAGLTGLDGLTGTGGLDGFGNGGSAGPYRGVVTARGGLWLLDRPDRGSRRVRFVPEGDPVSIFCRTTGDFVLGTPVWYLLTDGTWAWGTARYIRNVGPTPRWC</sequence>
<evidence type="ECO:0000313" key="3">
    <source>
        <dbReference type="Proteomes" id="UP001470023"/>
    </source>
</evidence>